<accession>A0A0F9QW25</accession>
<organism evidence="1">
    <name type="scientific">marine sediment metagenome</name>
    <dbReference type="NCBI Taxonomy" id="412755"/>
    <lineage>
        <taxon>unclassified sequences</taxon>
        <taxon>metagenomes</taxon>
        <taxon>ecological metagenomes</taxon>
    </lineage>
</organism>
<dbReference type="EMBL" id="LAZR01003535">
    <property type="protein sequence ID" value="KKN17306.1"/>
    <property type="molecule type" value="Genomic_DNA"/>
</dbReference>
<dbReference type="AlphaFoldDB" id="A0A0F9QW25"/>
<proteinExistence type="predicted"/>
<comment type="caution">
    <text evidence="1">The sequence shown here is derived from an EMBL/GenBank/DDBJ whole genome shotgun (WGS) entry which is preliminary data.</text>
</comment>
<reference evidence="1" key="1">
    <citation type="journal article" date="2015" name="Nature">
        <title>Complex archaea that bridge the gap between prokaryotes and eukaryotes.</title>
        <authorList>
            <person name="Spang A."/>
            <person name="Saw J.H."/>
            <person name="Jorgensen S.L."/>
            <person name="Zaremba-Niedzwiedzka K."/>
            <person name="Martijn J."/>
            <person name="Lind A.E."/>
            <person name="van Eijk R."/>
            <person name="Schleper C."/>
            <person name="Guy L."/>
            <person name="Ettema T.J."/>
        </authorList>
    </citation>
    <scope>NUCLEOTIDE SEQUENCE</scope>
</reference>
<name>A0A0F9QW25_9ZZZZ</name>
<evidence type="ECO:0000313" key="1">
    <source>
        <dbReference type="EMBL" id="KKN17306.1"/>
    </source>
</evidence>
<sequence>MQDQSIPEKQPESQGKLLHRKQYVTTTPLIYEWQLRALCYSEMDGEFGSYRVLSPFESFVYGITGPRGAGKDESLTLLAMIYLANGQPVWLNYPMKYYLKREGAEEAELLEAQPLDMDKWLNHSEEYEGGFIGISEFQDWDNSFRQMGNQSLIIHSWIDQIRKLECSFGYTAKRLEDVGGKTVSETDMNICCMDVTDSIELQDGVPHGDGAMVKWFPLIDMSGKLTKRMGAWLPPKLQPMYALWGSYNSAQKFDFFEAMRGVKFDFTKRVIGDGNGHADIDLEEMKNRTLEILQSQPNIQAGDLWETLGVKNPQHMRQIGNLLENTPGITVKHPKNKKTFLFGVG</sequence>
<protein>
    <submittedName>
        <fullName evidence="1">Uncharacterized protein</fullName>
    </submittedName>
</protein>
<gene>
    <name evidence="1" type="ORF">LCGC14_0967150</name>
</gene>